<sequence>MRLSAPPALADTGLFKFILPRFTLKHRVKVDLVEGDSTARLGRNAGSAVFSDAGGNWRLDLQAEAHAGSVKFADWLMSDVGQRTVVSFAPEGIALFAAPIAAEVIEDDTVAEGNTLEGQALALTHCGRCHVVSEANRMNAIGSTPSFAVLRTFPDWEGRFQAFFALKPHPAFTQIEDVTDPFPEDRPSPVVPVEMTLEDLESILAFVAAMAPADLGQPLQLK</sequence>
<evidence type="ECO:0000256" key="3">
    <source>
        <dbReference type="ARBA" id="ARBA00023004"/>
    </source>
</evidence>
<dbReference type="RefSeq" id="WP_235811427.1">
    <property type="nucleotide sequence ID" value="NZ_CYSD01000021.1"/>
</dbReference>
<dbReference type="PROSITE" id="PS51007">
    <property type="entry name" value="CYTC"/>
    <property type="match status" value="1"/>
</dbReference>
<dbReference type="AlphaFoldDB" id="A0A0P1G7V0"/>
<dbReference type="SUPFAM" id="SSF46626">
    <property type="entry name" value="Cytochrome c"/>
    <property type="match status" value="1"/>
</dbReference>
<evidence type="ECO:0000256" key="4">
    <source>
        <dbReference type="PROSITE-ProRule" id="PRU00433"/>
    </source>
</evidence>
<proteinExistence type="predicted"/>
<dbReference type="GO" id="GO:0046872">
    <property type="term" value="F:metal ion binding"/>
    <property type="evidence" value="ECO:0007669"/>
    <property type="project" value="UniProtKB-KW"/>
</dbReference>
<keyword evidence="3 4" id="KW-0408">Iron</keyword>
<evidence type="ECO:0000256" key="2">
    <source>
        <dbReference type="ARBA" id="ARBA00022723"/>
    </source>
</evidence>
<name>A0A0P1G7V0_9RHOB</name>
<evidence type="ECO:0000259" key="5">
    <source>
        <dbReference type="PROSITE" id="PS51007"/>
    </source>
</evidence>
<keyword evidence="7" id="KW-1185">Reference proteome</keyword>
<dbReference type="GO" id="GO:0020037">
    <property type="term" value="F:heme binding"/>
    <property type="evidence" value="ECO:0007669"/>
    <property type="project" value="InterPro"/>
</dbReference>
<dbReference type="InterPro" id="IPR036909">
    <property type="entry name" value="Cyt_c-like_dom_sf"/>
</dbReference>
<keyword evidence="2 4" id="KW-0479">Metal-binding</keyword>
<keyword evidence="1 4" id="KW-0349">Heme</keyword>
<accession>A0A0P1G7V0</accession>
<evidence type="ECO:0000256" key="1">
    <source>
        <dbReference type="ARBA" id="ARBA00022617"/>
    </source>
</evidence>
<gene>
    <name evidence="6" type="ORF">TRM7557_01526</name>
</gene>
<dbReference type="Proteomes" id="UP000052022">
    <property type="component" value="Unassembled WGS sequence"/>
</dbReference>
<organism evidence="6 7">
    <name type="scientific">Tritonibacter multivorans</name>
    <dbReference type="NCBI Taxonomy" id="928856"/>
    <lineage>
        <taxon>Bacteria</taxon>
        <taxon>Pseudomonadati</taxon>
        <taxon>Pseudomonadota</taxon>
        <taxon>Alphaproteobacteria</taxon>
        <taxon>Rhodobacterales</taxon>
        <taxon>Paracoccaceae</taxon>
        <taxon>Tritonibacter</taxon>
    </lineage>
</organism>
<reference evidence="6 7" key="1">
    <citation type="submission" date="2015-09" db="EMBL/GenBank/DDBJ databases">
        <authorList>
            <consortium name="Swine Surveillance"/>
        </authorList>
    </citation>
    <scope>NUCLEOTIDE SEQUENCE [LARGE SCALE GENOMIC DNA]</scope>
    <source>
        <strain evidence="6 7">CECT 7557</strain>
    </source>
</reference>
<dbReference type="InterPro" id="IPR009056">
    <property type="entry name" value="Cyt_c-like_dom"/>
</dbReference>
<dbReference type="GO" id="GO:0009055">
    <property type="term" value="F:electron transfer activity"/>
    <property type="evidence" value="ECO:0007669"/>
    <property type="project" value="InterPro"/>
</dbReference>
<dbReference type="EMBL" id="CYSD01000021">
    <property type="protein sequence ID" value="CUH77726.1"/>
    <property type="molecule type" value="Genomic_DNA"/>
</dbReference>
<feature type="domain" description="Cytochrome c" evidence="5">
    <location>
        <begin position="113"/>
        <end position="211"/>
    </location>
</feature>
<protein>
    <recommendedName>
        <fullName evidence="5">Cytochrome c domain-containing protein</fullName>
    </recommendedName>
</protein>
<evidence type="ECO:0000313" key="7">
    <source>
        <dbReference type="Proteomes" id="UP000052022"/>
    </source>
</evidence>
<dbReference type="STRING" id="928856.SAMN04488049_107121"/>
<evidence type="ECO:0000313" key="6">
    <source>
        <dbReference type="EMBL" id="CUH77726.1"/>
    </source>
</evidence>